<dbReference type="Pfam" id="PF02566">
    <property type="entry name" value="OsmC"/>
    <property type="match status" value="1"/>
</dbReference>
<dbReference type="AlphaFoldDB" id="A0A072NJH3"/>
<dbReference type="EMBL" id="JJRY01000014">
    <property type="protein sequence ID" value="KEF37432.1"/>
    <property type="molecule type" value="Genomic_DNA"/>
</dbReference>
<dbReference type="PANTHER" id="PTHR35368">
    <property type="entry name" value="HYDROPEROXIDE REDUCTASE"/>
    <property type="match status" value="1"/>
</dbReference>
<sequence>MNETNTLMKVSAVGKWEEGVKTNHHIREFEPFLMDEPVELGGTNVGPNPMEFVVAALNGCKGVMIPLIANEQGFTFSGIEFETTGIIDIRGLMGEEGVTPHFQKIRLTVKIDTNESEEAIGKLKMEVERRCPVFNLFLDAGIEISSKWKKI</sequence>
<accession>A0A072NJH3</accession>
<name>A0A072NJH3_SCHAZ</name>
<proteinExistence type="predicted"/>
<evidence type="ECO:0000313" key="1">
    <source>
        <dbReference type="EMBL" id="KEF37432.1"/>
    </source>
</evidence>
<dbReference type="InterPro" id="IPR015946">
    <property type="entry name" value="KH_dom-like_a/b"/>
</dbReference>
<dbReference type="PATRIC" id="fig|1348973.3.peg.3118"/>
<dbReference type="Gene3D" id="3.30.300.20">
    <property type="match status" value="1"/>
</dbReference>
<gene>
    <name evidence="1" type="ORF">M670_03239</name>
</gene>
<dbReference type="PANTHER" id="PTHR35368:SF1">
    <property type="entry name" value="HYDROPEROXIDE REDUCTASE"/>
    <property type="match status" value="1"/>
</dbReference>
<reference evidence="1 2" key="1">
    <citation type="submission" date="2014-04" db="EMBL/GenBank/DDBJ databases">
        <title>Draft genome sequence of Bacillus azotoformans MEV2011, a (co-) denitrifying strain unable to grow in the presence of oxygen.</title>
        <authorList>
            <person name="Nielsen M."/>
            <person name="Schreiber L."/>
            <person name="Finster K."/>
            <person name="Schramm A."/>
        </authorList>
    </citation>
    <scope>NUCLEOTIDE SEQUENCE [LARGE SCALE GENOMIC DNA]</scope>
    <source>
        <strain evidence="1 2">MEV2011</strain>
    </source>
</reference>
<dbReference type="RefSeq" id="WP_004432153.1">
    <property type="nucleotide sequence ID" value="NZ_JJRY01000014.1"/>
</dbReference>
<dbReference type="OrthoDB" id="1433018at2"/>
<dbReference type="InterPro" id="IPR052924">
    <property type="entry name" value="OsmC/Ohr_hydroprdx_reductase"/>
</dbReference>
<evidence type="ECO:0000313" key="2">
    <source>
        <dbReference type="Proteomes" id="UP000027936"/>
    </source>
</evidence>
<dbReference type="SUPFAM" id="SSF82784">
    <property type="entry name" value="OsmC-like"/>
    <property type="match status" value="1"/>
</dbReference>
<comment type="caution">
    <text evidence="1">The sequence shown here is derived from an EMBL/GenBank/DDBJ whole genome shotgun (WGS) entry which is preliminary data.</text>
</comment>
<dbReference type="InterPro" id="IPR036102">
    <property type="entry name" value="OsmC/Ohrsf"/>
</dbReference>
<dbReference type="InterPro" id="IPR003718">
    <property type="entry name" value="OsmC/Ohr_fam"/>
</dbReference>
<protein>
    <submittedName>
        <fullName evidence="1">Putative redox protein, regulator of disulfide bond formation</fullName>
    </submittedName>
</protein>
<dbReference type="GeneID" id="89468945"/>
<organism evidence="1 2">
    <name type="scientific">Schinkia azotoformans MEV2011</name>
    <dbReference type="NCBI Taxonomy" id="1348973"/>
    <lineage>
        <taxon>Bacteria</taxon>
        <taxon>Bacillati</taxon>
        <taxon>Bacillota</taxon>
        <taxon>Bacilli</taxon>
        <taxon>Bacillales</taxon>
        <taxon>Bacillaceae</taxon>
        <taxon>Calidifontibacillus/Schinkia group</taxon>
        <taxon>Schinkia</taxon>
    </lineage>
</organism>
<dbReference type="Proteomes" id="UP000027936">
    <property type="component" value="Unassembled WGS sequence"/>
</dbReference>